<dbReference type="FunFam" id="3.10.490.20:FF:000005">
    <property type="entry name" value="Dynein axonemal heavy chain 6"/>
    <property type="match status" value="1"/>
</dbReference>
<evidence type="ECO:0000313" key="12">
    <source>
        <dbReference type="Proteomes" id="UP001472866"/>
    </source>
</evidence>
<evidence type="ECO:0000256" key="5">
    <source>
        <dbReference type="ARBA" id="ARBA00023054"/>
    </source>
</evidence>
<dbReference type="Gene3D" id="1.20.1270.280">
    <property type="match status" value="1"/>
</dbReference>
<evidence type="ECO:0000256" key="1">
    <source>
        <dbReference type="ARBA" id="ARBA00004138"/>
    </source>
</evidence>
<name>A0AAX4PHV4_9CHLO</name>
<evidence type="ECO:0000256" key="3">
    <source>
        <dbReference type="ARBA" id="ARBA00022490"/>
    </source>
</evidence>
<sequence length="420" mass="47282">MMTLRNFLDEQDFIPWPALVYVTGMINYGGRVTDDLDRRLLMSILAKYYNPDVLDDSYKLTPSGVYRVPQEGDLSLYQEYIRGLPITDTPDIFGMHDNATLQFEMQESKKVVDVVLSIQPQVSSAGGGKTSEEIVADLAKEIEEKMPRILDRENASKEKDPFAITESGMANSLGTVLGQEMDRFNKLILVVRKSLKDIQMAIQGTIVMSGDLDLMFTRMLNNQVPALWERYAYPSLKPLAGWVKDFLERVEFMDRWLCDGEPNSFWLSGLFFPQGFLTGALQNHARKTQIAIDRLNFGFNMSSVTDVAELGGQPENGIYIHGLYLVCAQFDLEKKMLIESSPGSMFAELPVIHFEPVENYNPPTENYECPLYKTSVRAGVLSTTGQSTNYVLNMSIPIHPDTDPDFWILQGTAGLCALDD</sequence>
<dbReference type="EMBL" id="CP151512">
    <property type="protein sequence ID" value="WZN65643.1"/>
    <property type="molecule type" value="Genomic_DNA"/>
</dbReference>
<dbReference type="PANTHER" id="PTHR22878">
    <property type="entry name" value="DYNEIN HEAVY CHAIN 6, AXONEMAL-LIKE-RELATED"/>
    <property type="match status" value="1"/>
</dbReference>
<feature type="domain" description="Dynein heavy chain C-terminal" evidence="10">
    <location>
        <begin position="106"/>
        <end position="416"/>
    </location>
</feature>
<feature type="domain" description="Dynein heavy chain AAA lid" evidence="9">
    <location>
        <begin position="2"/>
        <end position="99"/>
    </location>
</feature>
<keyword evidence="3" id="KW-0963">Cytoplasm</keyword>
<evidence type="ECO:0000313" key="11">
    <source>
        <dbReference type="EMBL" id="WZN65643.1"/>
    </source>
</evidence>
<comment type="subcellular location">
    <subcellularLocation>
        <location evidence="1">Cell projection</location>
        <location evidence="1">Cilium</location>
    </subcellularLocation>
    <subcellularLocation>
        <location evidence="2">Cytoplasm</location>
        <location evidence="2">Cytoskeleton</location>
    </subcellularLocation>
</comment>
<evidence type="ECO:0000259" key="9">
    <source>
        <dbReference type="Pfam" id="PF18198"/>
    </source>
</evidence>
<dbReference type="GO" id="GO:0000166">
    <property type="term" value="F:nucleotide binding"/>
    <property type="evidence" value="ECO:0007669"/>
    <property type="project" value="UniProtKB-KW"/>
</dbReference>
<dbReference type="Pfam" id="PF18198">
    <property type="entry name" value="AAA_lid_11"/>
    <property type="match status" value="1"/>
</dbReference>
<dbReference type="InterPro" id="IPR026983">
    <property type="entry name" value="DHC"/>
</dbReference>
<keyword evidence="6" id="KW-0969">Cilium</keyword>
<dbReference type="AlphaFoldDB" id="A0AAX4PHV4"/>
<gene>
    <name evidence="11" type="ORF">HKI87_12g72030</name>
</gene>
<evidence type="ECO:0000256" key="6">
    <source>
        <dbReference type="ARBA" id="ARBA00023069"/>
    </source>
</evidence>
<evidence type="ECO:0000256" key="7">
    <source>
        <dbReference type="ARBA" id="ARBA00023212"/>
    </source>
</evidence>
<dbReference type="GO" id="GO:0045505">
    <property type="term" value="F:dynein intermediate chain binding"/>
    <property type="evidence" value="ECO:0007669"/>
    <property type="project" value="InterPro"/>
</dbReference>
<evidence type="ECO:0000256" key="4">
    <source>
        <dbReference type="ARBA" id="ARBA00022741"/>
    </source>
</evidence>
<proteinExistence type="predicted"/>
<dbReference type="GO" id="GO:0030286">
    <property type="term" value="C:dynein complex"/>
    <property type="evidence" value="ECO:0007669"/>
    <property type="project" value="InterPro"/>
</dbReference>
<evidence type="ECO:0000256" key="2">
    <source>
        <dbReference type="ARBA" id="ARBA00004245"/>
    </source>
</evidence>
<protein>
    <submittedName>
        <fullName evidence="11">Heavy chain of dynein</fullName>
    </submittedName>
</protein>
<keyword evidence="12" id="KW-1185">Reference proteome</keyword>
<dbReference type="GO" id="GO:0007018">
    <property type="term" value="P:microtubule-based movement"/>
    <property type="evidence" value="ECO:0007669"/>
    <property type="project" value="InterPro"/>
</dbReference>
<organism evidence="11 12">
    <name type="scientific">Chloropicon roscoffensis</name>
    <dbReference type="NCBI Taxonomy" id="1461544"/>
    <lineage>
        <taxon>Eukaryota</taxon>
        <taxon>Viridiplantae</taxon>
        <taxon>Chlorophyta</taxon>
        <taxon>Chloropicophyceae</taxon>
        <taxon>Chloropicales</taxon>
        <taxon>Chloropicaceae</taxon>
        <taxon>Chloropicon</taxon>
    </lineage>
</organism>
<dbReference type="Gene3D" id="1.10.8.720">
    <property type="entry name" value="Region D6 of dynein motor"/>
    <property type="match status" value="1"/>
</dbReference>
<dbReference type="Proteomes" id="UP001472866">
    <property type="component" value="Chromosome 12"/>
</dbReference>
<dbReference type="PANTHER" id="PTHR22878:SF68">
    <property type="entry name" value="DYNEIN HEAVY CHAIN 6, AXONEMAL-LIKE"/>
    <property type="match status" value="1"/>
</dbReference>
<evidence type="ECO:0000256" key="8">
    <source>
        <dbReference type="ARBA" id="ARBA00023273"/>
    </source>
</evidence>
<dbReference type="InterPro" id="IPR041228">
    <property type="entry name" value="Dynein_C"/>
</dbReference>
<dbReference type="InterPro" id="IPR041658">
    <property type="entry name" value="AAA_lid_11"/>
</dbReference>
<keyword evidence="7" id="KW-0206">Cytoskeleton</keyword>
<dbReference type="Pfam" id="PF18199">
    <property type="entry name" value="Dynein_C"/>
    <property type="match status" value="1"/>
</dbReference>
<dbReference type="GO" id="GO:0005929">
    <property type="term" value="C:cilium"/>
    <property type="evidence" value="ECO:0007669"/>
    <property type="project" value="UniProtKB-SubCell"/>
</dbReference>
<dbReference type="Gene3D" id="3.10.490.20">
    <property type="match status" value="1"/>
</dbReference>
<dbReference type="InterPro" id="IPR043160">
    <property type="entry name" value="Dynein_C_barrel"/>
</dbReference>
<evidence type="ECO:0000259" key="10">
    <source>
        <dbReference type="Pfam" id="PF18199"/>
    </source>
</evidence>
<dbReference type="GO" id="GO:0051959">
    <property type="term" value="F:dynein light intermediate chain binding"/>
    <property type="evidence" value="ECO:0007669"/>
    <property type="project" value="InterPro"/>
</dbReference>
<reference evidence="11 12" key="1">
    <citation type="submission" date="2024-03" db="EMBL/GenBank/DDBJ databases">
        <title>Complete genome sequence of the green alga Chloropicon roscoffensis RCC1871.</title>
        <authorList>
            <person name="Lemieux C."/>
            <person name="Pombert J.-F."/>
            <person name="Otis C."/>
            <person name="Turmel M."/>
        </authorList>
    </citation>
    <scope>NUCLEOTIDE SEQUENCE [LARGE SCALE GENOMIC DNA]</scope>
    <source>
        <strain evidence="11 12">RCC1871</strain>
    </source>
</reference>
<dbReference type="InterPro" id="IPR042219">
    <property type="entry name" value="AAA_lid_11_sf"/>
</dbReference>
<keyword evidence="8" id="KW-0966">Cell projection</keyword>
<dbReference type="FunFam" id="1.20.1270.280:FF:000001">
    <property type="entry name" value="dynein heavy chain 7, axonemal"/>
    <property type="match status" value="1"/>
</dbReference>
<accession>A0AAX4PHV4</accession>
<keyword evidence="5" id="KW-0175">Coiled coil</keyword>
<keyword evidence="4" id="KW-0547">Nucleotide-binding</keyword>